<dbReference type="PANTHER" id="PTHR44196">
    <property type="entry name" value="DEHYDROGENASE/REDUCTASE SDR FAMILY MEMBER 7B"/>
    <property type="match status" value="1"/>
</dbReference>
<dbReference type="EMBL" id="VINQ01000002">
    <property type="protein sequence ID" value="KAA0920358.1"/>
    <property type="molecule type" value="Genomic_DNA"/>
</dbReference>
<dbReference type="PRINTS" id="PR00080">
    <property type="entry name" value="SDRFAMILY"/>
</dbReference>
<organism evidence="4 5">
    <name type="scientific">Aquicoccus porphyridii</name>
    <dbReference type="NCBI Taxonomy" id="1852029"/>
    <lineage>
        <taxon>Bacteria</taxon>
        <taxon>Pseudomonadati</taxon>
        <taxon>Pseudomonadota</taxon>
        <taxon>Alphaproteobacteria</taxon>
        <taxon>Rhodobacterales</taxon>
        <taxon>Paracoccaceae</taxon>
        <taxon>Aquicoccus</taxon>
    </lineage>
</organism>
<evidence type="ECO:0000313" key="5">
    <source>
        <dbReference type="Proteomes" id="UP000325291"/>
    </source>
</evidence>
<evidence type="ECO:0000256" key="2">
    <source>
        <dbReference type="ARBA" id="ARBA00023002"/>
    </source>
</evidence>
<evidence type="ECO:0000313" key="4">
    <source>
        <dbReference type="EMBL" id="KAA0920358.1"/>
    </source>
</evidence>
<dbReference type="InterPro" id="IPR036291">
    <property type="entry name" value="NAD(P)-bd_dom_sf"/>
</dbReference>
<dbReference type="CDD" id="cd05233">
    <property type="entry name" value="SDR_c"/>
    <property type="match status" value="1"/>
</dbReference>
<evidence type="ECO:0000256" key="1">
    <source>
        <dbReference type="ARBA" id="ARBA00006484"/>
    </source>
</evidence>
<dbReference type="SUPFAM" id="SSF51735">
    <property type="entry name" value="NAD(P)-binding Rossmann-fold domains"/>
    <property type="match status" value="1"/>
</dbReference>
<proteinExistence type="inferred from homology"/>
<dbReference type="GO" id="GO:0016020">
    <property type="term" value="C:membrane"/>
    <property type="evidence" value="ECO:0007669"/>
    <property type="project" value="TreeGrafter"/>
</dbReference>
<comment type="caution">
    <text evidence="4">The sequence shown here is derived from an EMBL/GenBank/DDBJ whole genome shotgun (WGS) entry which is preliminary data.</text>
</comment>
<keyword evidence="2" id="KW-0560">Oxidoreductase</keyword>
<dbReference type="Pfam" id="PF00106">
    <property type="entry name" value="adh_short"/>
    <property type="match status" value="1"/>
</dbReference>
<reference evidence="4 5" key="1">
    <citation type="submission" date="2019-07" db="EMBL/GenBank/DDBJ databases">
        <title>Aquicoccus porphyridii gen. nov., sp. nov., isolated from a small marine red alga, Porphyridium marinum.</title>
        <authorList>
            <person name="Liu L."/>
        </authorList>
    </citation>
    <scope>NUCLEOTIDE SEQUENCE [LARGE SCALE GENOMIC DNA]</scope>
    <source>
        <strain evidence="4 5">L1 8-17</strain>
    </source>
</reference>
<dbReference type="RefSeq" id="WP_111363518.1">
    <property type="nucleotide sequence ID" value="NZ_VINQ01000002.1"/>
</dbReference>
<sequence>MARDDDRVKSGVALVTGAGRGLGRALARELAARGMRVAALGRNAASLAETANGSNRITPITADVSDFNSLRSAFEQVDALGPLTLLINNAALYPRRDLFDETPESFMQTVDVNLGGNFAATRLALDRMAGTGFGRILNVATFADLHPLPASAAYSVSKGAARILTRALVADLADRFPDIVISDWMPGMLATRMGIPDGIAPEQSATWGAELALWHDPALTGTTFEQAVEIPPPRGLKARIKDRLLGRRTPLRRLD</sequence>
<gene>
    <name evidence="4" type="ORF">FLO80_04405</name>
</gene>
<comment type="similarity">
    <text evidence="1 3">Belongs to the short-chain dehydrogenases/reductases (SDR) family.</text>
</comment>
<dbReference type="Gene3D" id="3.40.50.720">
    <property type="entry name" value="NAD(P)-binding Rossmann-like Domain"/>
    <property type="match status" value="1"/>
</dbReference>
<dbReference type="PRINTS" id="PR00081">
    <property type="entry name" value="GDHRDH"/>
</dbReference>
<dbReference type="AlphaFoldDB" id="A0A5A9ZSR4"/>
<dbReference type="PANTHER" id="PTHR44196:SF1">
    <property type="entry name" value="DEHYDROGENASE_REDUCTASE SDR FAMILY MEMBER 7B"/>
    <property type="match status" value="1"/>
</dbReference>
<dbReference type="InterPro" id="IPR002347">
    <property type="entry name" value="SDR_fam"/>
</dbReference>
<keyword evidence="5" id="KW-1185">Reference proteome</keyword>
<evidence type="ECO:0000256" key="3">
    <source>
        <dbReference type="RuleBase" id="RU000363"/>
    </source>
</evidence>
<dbReference type="Proteomes" id="UP000325291">
    <property type="component" value="Unassembled WGS sequence"/>
</dbReference>
<dbReference type="GO" id="GO:0016491">
    <property type="term" value="F:oxidoreductase activity"/>
    <property type="evidence" value="ECO:0007669"/>
    <property type="project" value="UniProtKB-KW"/>
</dbReference>
<name>A0A5A9ZSR4_9RHOB</name>
<accession>A0A5A9ZSR4</accession>
<protein>
    <submittedName>
        <fullName evidence="4">SDR family oxidoreductase</fullName>
    </submittedName>
</protein>